<dbReference type="GO" id="GO:0008483">
    <property type="term" value="F:transaminase activity"/>
    <property type="evidence" value="ECO:0007669"/>
    <property type="project" value="UniProtKB-KW"/>
</dbReference>
<dbReference type="InterPro" id="IPR015424">
    <property type="entry name" value="PyrdxlP-dep_Trfase"/>
</dbReference>
<dbReference type="Pfam" id="PF01041">
    <property type="entry name" value="DegT_DnrJ_EryC1"/>
    <property type="match status" value="1"/>
</dbReference>
<dbReference type="PIRSF" id="PIRSF000390">
    <property type="entry name" value="PLP_StrS"/>
    <property type="match status" value="1"/>
</dbReference>
<name>A0A6M3LV43_9ZZZZ</name>
<dbReference type="InterPro" id="IPR015421">
    <property type="entry name" value="PyrdxlP-dep_Trfase_major"/>
</dbReference>
<dbReference type="SUPFAM" id="SSF53383">
    <property type="entry name" value="PLP-dependent transferases"/>
    <property type="match status" value="1"/>
</dbReference>
<dbReference type="PANTHER" id="PTHR30244">
    <property type="entry name" value="TRANSAMINASE"/>
    <property type="match status" value="1"/>
</dbReference>
<protein>
    <submittedName>
        <fullName evidence="1">Putative DegT/DnrJ/EryC1/StrS aminotransferase family protein</fullName>
    </submittedName>
</protein>
<accession>A0A6M3LV43</accession>
<evidence type="ECO:0000313" key="1">
    <source>
        <dbReference type="EMBL" id="QJA99167.1"/>
    </source>
</evidence>
<keyword evidence="1" id="KW-0808">Transferase</keyword>
<dbReference type="InterPro" id="IPR000653">
    <property type="entry name" value="DegT/StrS_aminotransferase"/>
</dbReference>
<dbReference type="AlphaFoldDB" id="A0A6M3LV43"/>
<keyword evidence="1" id="KW-0032">Aminotransferase</keyword>
<dbReference type="PANTHER" id="PTHR30244:SF34">
    <property type="entry name" value="DTDP-4-AMINO-4,6-DIDEOXYGALACTOSE TRANSAMINASE"/>
    <property type="match status" value="1"/>
</dbReference>
<dbReference type="EMBL" id="MT143632">
    <property type="protein sequence ID" value="QJA99167.1"/>
    <property type="molecule type" value="Genomic_DNA"/>
</dbReference>
<proteinExistence type="predicted"/>
<dbReference type="GO" id="GO:0030170">
    <property type="term" value="F:pyridoxal phosphate binding"/>
    <property type="evidence" value="ECO:0007669"/>
    <property type="project" value="TreeGrafter"/>
</dbReference>
<gene>
    <name evidence="1" type="ORF">MM171A01279_0011</name>
</gene>
<sequence>MDQGKIPFHRPMQLPGDELEKVINKIDDCLTTGMITNKKNVRDLEQTIADHYDVRYAIATSSASQGLLIALQALYRVHPVPANSVITPAFAWYSSMYAIESAGKTCIFVDIDPDTWTMQHGKYRMAIPVHTFGNVCEIDSDYKIYDGAHSLGSRIKDFGNATVLSMAPTKIVTSIEGGMILTDDFDLASRITAIRDKVSRMSEIHAIFGNAYMAHIDEVMKFKEKVFEYYSRNLKGTFQKTDRHSNHNTTGMLTDLKIPDCIETKKYYEPMGQSGIGLLENTKRVYDRIVCLPSYFDCPYEQIVDIINNFNMVHGCGTPDGGN</sequence>
<organism evidence="1">
    <name type="scientific">viral metagenome</name>
    <dbReference type="NCBI Taxonomy" id="1070528"/>
    <lineage>
        <taxon>unclassified sequences</taxon>
        <taxon>metagenomes</taxon>
        <taxon>organismal metagenomes</taxon>
    </lineage>
</organism>
<reference evidence="1" key="1">
    <citation type="submission" date="2020-03" db="EMBL/GenBank/DDBJ databases">
        <title>The deep terrestrial virosphere.</title>
        <authorList>
            <person name="Holmfeldt K."/>
            <person name="Nilsson E."/>
            <person name="Simone D."/>
            <person name="Lopez-Fernandez M."/>
            <person name="Wu X."/>
            <person name="de Brujin I."/>
            <person name="Lundin D."/>
            <person name="Andersson A."/>
            <person name="Bertilsson S."/>
            <person name="Dopson M."/>
        </authorList>
    </citation>
    <scope>NUCLEOTIDE SEQUENCE</scope>
    <source>
        <strain evidence="1">MM171A01279</strain>
    </source>
</reference>
<dbReference type="Gene3D" id="3.40.640.10">
    <property type="entry name" value="Type I PLP-dependent aspartate aminotransferase-like (Major domain)"/>
    <property type="match status" value="1"/>
</dbReference>
<dbReference type="GO" id="GO:0000271">
    <property type="term" value="P:polysaccharide biosynthetic process"/>
    <property type="evidence" value="ECO:0007669"/>
    <property type="project" value="TreeGrafter"/>
</dbReference>